<dbReference type="AlphaFoldDB" id="A0A8J2RWI6"/>
<sequence length="128" mass="14829">METQTVKECGVSIRETTNANNIELCGNSNQLKHANVLLHLIQSQQTKIIFNQPTNSPNNWQQFKACHNEIYNLNLELHIIKRQILPPKAIFATRHCSVMGETFNAHMGKLMNEYWMVWIDLLIIITIK</sequence>
<evidence type="ECO:0000313" key="2">
    <source>
        <dbReference type="Proteomes" id="UP000789390"/>
    </source>
</evidence>
<evidence type="ECO:0000313" key="1">
    <source>
        <dbReference type="EMBL" id="CAH0110819.1"/>
    </source>
</evidence>
<protein>
    <submittedName>
        <fullName evidence="1">Uncharacterized protein</fullName>
    </submittedName>
</protein>
<name>A0A8J2RWI6_9CRUS</name>
<comment type="caution">
    <text evidence="1">The sequence shown here is derived from an EMBL/GenBank/DDBJ whole genome shotgun (WGS) entry which is preliminary data.</text>
</comment>
<accession>A0A8J2RWI6</accession>
<proteinExistence type="predicted"/>
<dbReference type="Proteomes" id="UP000789390">
    <property type="component" value="Unassembled WGS sequence"/>
</dbReference>
<dbReference type="EMBL" id="CAKKLH010000307">
    <property type="protein sequence ID" value="CAH0110819.1"/>
    <property type="molecule type" value="Genomic_DNA"/>
</dbReference>
<keyword evidence="2" id="KW-1185">Reference proteome</keyword>
<reference evidence="1" key="1">
    <citation type="submission" date="2021-11" db="EMBL/GenBank/DDBJ databases">
        <authorList>
            <person name="Schell T."/>
        </authorList>
    </citation>
    <scope>NUCLEOTIDE SEQUENCE</scope>
    <source>
        <strain evidence="1">M5</strain>
    </source>
</reference>
<organism evidence="1 2">
    <name type="scientific">Daphnia galeata</name>
    <dbReference type="NCBI Taxonomy" id="27404"/>
    <lineage>
        <taxon>Eukaryota</taxon>
        <taxon>Metazoa</taxon>
        <taxon>Ecdysozoa</taxon>
        <taxon>Arthropoda</taxon>
        <taxon>Crustacea</taxon>
        <taxon>Branchiopoda</taxon>
        <taxon>Diplostraca</taxon>
        <taxon>Cladocera</taxon>
        <taxon>Anomopoda</taxon>
        <taxon>Daphniidae</taxon>
        <taxon>Daphnia</taxon>
    </lineage>
</organism>
<gene>
    <name evidence="1" type="ORF">DGAL_LOCUS14423</name>
</gene>